<evidence type="ECO:0000313" key="1">
    <source>
        <dbReference type="EMBL" id="MFD1528944.1"/>
    </source>
</evidence>
<protein>
    <submittedName>
        <fullName evidence="1">Uncharacterized protein</fullName>
    </submittedName>
</protein>
<keyword evidence="2" id="KW-1185">Reference proteome</keyword>
<name>A0ABW4FG61_9PSEU</name>
<sequence length="45" mass="4910">MTIHLSVVQWEFAMSQVAKSLARPVDDESEVLERAAVAEVGPQLA</sequence>
<dbReference type="RefSeq" id="WP_343984827.1">
    <property type="nucleotide sequence ID" value="NZ_BAAAJG010000025.1"/>
</dbReference>
<organism evidence="1 2">
    <name type="scientific">Pseudonocardia aurantiaca</name>
    <dbReference type="NCBI Taxonomy" id="75290"/>
    <lineage>
        <taxon>Bacteria</taxon>
        <taxon>Bacillati</taxon>
        <taxon>Actinomycetota</taxon>
        <taxon>Actinomycetes</taxon>
        <taxon>Pseudonocardiales</taxon>
        <taxon>Pseudonocardiaceae</taxon>
        <taxon>Pseudonocardia</taxon>
    </lineage>
</organism>
<evidence type="ECO:0000313" key="2">
    <source>
        <dbReference type="Proteomes" id="UP001597145"/>
    </source>
</evidence>
<accession>A0ABW4FG61</accession>
<proteinExistence type="predicted"/>
<dbReference type="EMBL" id="JBHUCP010000003">
    <property type="protein sequence ID" value="MFD1528944.1"/>
    <property type="molecule type" value="Genomic_DNA"/>
</dbReference>
<comment type="caution">
    <text evidence="1">The sequence shown here is derived from an EMBL/GenBank/DDBJ whole genome shotgun (WGS) entry which is preliminary data.</text>
</comment>
<reference evidence="2" key="1">
    <citation type="journal article" date="2019" name="Int. J. Syst. Evol. Microbiol.">
        <title>The Global Catalogue of Microorganisms (GCM) 10K type strain sequencing project: providing services to taxonomists for standard genome sequencing and annotation.</title>
        <authorList>
            <consortium name="The Broad Institute Genomics Platform"/>
            <consortium name="The Broad Institute Genome Sequencing Center for Infectious Disease"/>
            <person name="Wu L."/>
            <person name="Ma J."/>
        </authorList>
    </citation>
    <scope>NUCLEOTIDE SEQUENCE [LARGE SCALE GENOMIC DNA]</scope>
    <source>
        <strain evidence="2">JCM 12165</strain>
    </source>
</reference>
<gene>
    <name evidence="1" type="ORF">ACFSCY_05780</name>
</gene>
<dbReference type="Proteomes" id="UP001597145">
    <property type="component" value="Unassembled WGS sequence"/>
</dbReference>